<dbReference type="InterPro" id="IPR015421">
    <property type="entry name" value="PyrdxlP-dep_Trfase_major"/>
</dbReference>
<dbReference type="InterPro" id="IPR006235">
    <property type="entry name" value="OAc-hSer/O-AcSer_sulfhydrylase"/>
</dbReference>
<dbReference type="Pfam" id="PF01053">
    <property type="entry name" value="Cys_Met_Meta_PP"/>
    <property type="match status" value="1"/>
</dbReference>
<dbReference type="GO" id="GO:0071269">
    <property type="term" value="P:L-homocysteine biosynthetic process"/>
    <property type="evidence" value="ECO:0007669"/>
    <property type="project" value="TreeGrafter"/>
</dbReference>
<dbReference type="GO" id="GO:0003961">
    <property type="term" value="F:O-acetylhomoserine aminocarboxypropyltransferase activity"/>
    <property type="evidence" value="ECO:0007669"/>
    <property type="project" value="TreeGrafter"/>
</dbReference>
<sequence length="428" mass="45791">MVNENYGDRTKELHAGQEEPDPTTGSRAVPIYQTTSYVFKDTEHAASLFALQEFGQLYTRLTNPTNDVFEARVAAIEGGVAGLSFASGAAAITTSILNLTQVGDNIVSGDNLYGGTYSLFNNTFPNLGRSVKFVDSQDLSAYADAIDENTKALYAESLGNPKLDVPDFAELAKIAHENGIPLIVDNTSAVGLVKPIEHGADIVVDSATKFIGGHGNSIGGVIVTGDKFDWANGKFPVFTTPDPAYNGLVYTEAFGALAYIIRARGNFLRDVGPSLSPFNAFLLLQGAETLSLRIKQHSENALEVAKFLKNHDLVSWVNYPGLEDDPSHDGAKKYLKGGFGALVGFGIKGGIEEGKKFINSVELLSHLANIGDSKSLVIHPASTTHSQLSPEEQKTTGVTPDFVRLSVGIENVEDIIADIDQALKKAVQ</sequence>
<dbReference type="GO" id="GO:0005737">
    <property type="term" value="C:cytoplasm"/>
    <property type="evidence" value="ECO:0007669"/>
    <property type="project" value="TreeGrafter"/>
</dbReference>
<evidence type="ECO:0000256" key="6">
    <source>
        <dbReference type="SAM" id="MobiDB-lite"/>
    </source>
</evidence>
<feature type="compositionally biased region" description="Basic and acidic residues" evidence="6">
    <location>
        <begin position="1"/>
        <end position="17"/>
    </location>
</feature>
<keyword evidence="4" id="KW-0808">Transferase</keyword>
<dbReference type="GO" id="GO:0030170">
    <property type="term" value="F:pyridoxal phosphate binding"/>
    <property type="evidence" value="ECO:0007669"/>
    <property type="project" value="InterPro"/>
</dbReference>
<dbReference type="EC" id="4.4.1.11" evidence="7"/>
<evidence type="ECO:0000313" key="8">
    <source>
        <dbReference type="Proteomes" id="UP000077245"/>
    </source>
</evidence>
<dbReference type="GO" id="GO:0018826">
    <property type="term" value="F:methionine gamma-lyase activity"/>
    <property type="evidence" value="ECO:0007669"/>
    <property type="project" value="UniProtKB-EC"/>
</dbReference>
<dbReference type="CDD" id="cd00614">
    <property type="entry name" value="CGS_like"/>
    <property type="match status" value="1"/>
</dbReference>
<dbReference type="AlphaFoldDB" id="A0A162FM17"/>
<gene>
    <name evidence="7" type="primary">mdeA</name>
    <name evidence="7" type="ORF">MBCUR_12060</name>
</gene>
<dbReference type="GO" id="GO:0006535">
    <property type="term" value="P:cysteine biosynthetic process from serine"/>
    <property type="evidence" value="ECO:0007669"/>
    <property type="project" value="TreeGrafter"/>
</dbReference>
<keyword evidence="7" id="KW-0456">Lyase</keyword>
<dbReference type="FunFam" id="3.40.640.10:FF:000035">
    <property type="entry name" value="O-succinylhomoserine sulfhydrylase"/>
    <property type="match status" value="1"/>
</dbReference>
<comment type="caution">
    <text evidence="7">The sequence shown here is derived from an EMBL/GenBank/DDBJ whole genome shotgun (WGS) entry which is preliminary data.</text>
</comment>
<dbReference type="NCBIfam" id="TIGR01326">
    <property type="entry name" value="OAH_OAS_sulfhy"/>
    <property type="match status" value="1"/>
</dbReference>
<evidence type="ECO:0000256" key="2">
    <source>
        <dbReference type="ARBA" id="ARBA00009077"/>
    </source>
</evidence>
<accession>A0A162FM17</accession>
<evidence type="ECO:0000313" key="7">
    <source>
        <dbReference type="EMBL" id="KZX12000.1"/>
    </source>
</evidence>
<dbReference type="PIRSF" id="PIRSF001434">
    <property type="entry name" value="CGS"/>
    <property type="match status" value="1"/>
</dbReference>
<evidence type="ECO:0000256" key="3">
    <source>
        <dbReference type="ARBA" id="ARBA00011881"/>
    </source>
</evidence>
<reference evidence="7 8" key="1">
    <citation type="submission" date="2016-04" db="EMBL/GenBank/DDBJ databases">
        <title>Genome sequence of Methanobrevibacter curvatus DSM 11111.</title>
        <authorList>
            <person name="Poehlein A."/>
            <person name="Seedorf H."/>
            <person name="Daniel R."/>
        </authorList>
    </citation>
    <scope>NUCLEOTIDE SEQUENCE [LARGE SCALE GENOMIC DNA]</scope>
    <source>
        <strain evidence="7 8">DSM 11111</strain>
    </source>
</reference>
<keyword evidence="8" id="KW-1185">Reference proteome</keyword>
<evidence type="ECO:0000256" key="1">
    <source>
        <dbReference type="ARBA" id="ARBA00001933"/>
    </source>
</evidence>
<proteinExistence type="inferred from homology"/>
<protein>
    <submittedName>
        <fullName evidence="7">Methionine gamma-lyase</fullName>
        <ecNumber evidence="7">4.4.1.11</ecNumber>
    </submittedName>
</protein>
<name>A0A162FM17_9EURY</name>
<dbReference type="SUPFAM" id="SSF53383">
    <property type="entry name" value="PLP-dependent transferases"/>
    <property type="match status" value="1"/>
</dbReference>
<comment type="subunit">
    <text evidence="3">Homotetramer.</text>
</comment>
<evidence type="ECO:0000256" key="5">
    <source>
        <dbReference type="ARBA" id="ARBA00022898"/>
    </source>
</evidence>
<dbReference type="EMBL" id="LWMV01000176">
    <property type="protein sequence ID" value="KZX12000.1"/>
    <property type="molecule type" value="Genomic_DNA"/>
</dbReference>
<dbReference type="GO" id="GO:0004124">
    <property type="term" value="F:cysteine synthase activity"/>
    <property type="evidence" value="ECO:0007669"/>
    <property type="project" value="TreeGrafter"/>
</dbReference>
<dbReference type="PANTHER" id="PTHR43797">
    <property type="entry name" value="HOMOCYSTEINE/CYSTEINE SYNTHASE"/>
    <property type="match status" value="1"/>
</dbReference>
<organism evidence="7 8">
    <name type="scientific">Methanobrevibacter curvatus</name>
    <dbReference type="NCBI Taxonomy" id="49547"/>
    <lineage>
        <taxon>Archaea</taxon>
        <taxon>Methanobacteriati</taxon>
        <taxon>Methanobacteriota</taxon>
        <taxon>Methanomada group</taxon>
        <taxon>Methanobacteria</taxon>
        <taxon>Methanobacteriales</taxon>
        <taxon>Methanobacteriaceae</taxon>
        <taxon>Methanobrevibacter</taxon>
    </lineage>
</organism>
<dbReference type="RefSeq" id="WP_067091557.1">
    <property type="nucleotide sequence ID" value="NZ_LWMV01000176.1"/>
</dbReference>
<comment type="cofactor">
    <cofactor evidence="1">
        <name>pyridoxal 5'-phosphate</name>
        <dbReference type="ChEBI" id="CHEBI:597326"/>
    </cofactor>
</comment>
<dbReference type="InterPro" id="IPR000277">
    <property type="entry name" value="Cys/Met-Metab_PyrdxlP-dep_enz"/>
</dbReference>
<comment type="similarity">
    <text evidence="2">Belongs to the trans-sulfuration enzymes family.</text>
</comment>
<feature type="region of interest" description="Disordered" evidence="6">
    <location>
        <begin position="1"/>
        <end position="27"/>
    </location>
</feature>
<dbReference type="OrthoDB" id="43458at2157"/>
<dbReference type="GO" id="GO:0019346">
    <property type="term" value="P:transsulfuration"/>
    <property type="evidence" value="ECO:0007669"/>
    <property type="project" value="InterPro"/>
</dbReference>
<keyword evidence="5" id="KW-0663">Pyridoxal phosphate</keyword>
<dbReference type="InterPro" id="IPR015424">
    <property type="entry name" value="PyrdxlP-dep_Trfase"/>
</dbReference>
<dbReference type="STRING" id="49547.MBCUR_12060"/>
<dbReference type="Gene3D" id="3.90.1150.10">
    <property type="entry name" value="Aspartate Aminotransferase, domain 1"/>
    <property type="match status" value="1"/>
</dbReference>
<dbReference type="Proteomes" id="UP000077245">
    <property type="component" value="Unassembled WGS sequence"/>
</dbReference>
<dbReference type="PATRIC" id="fig|49547.3.peg.1297"/>
<dbReference type="InterPro" id="IPR015422">
    <property type="entry name" value="PyrdxlP-dep_Trfase_small"/>
</dbReference>
<dbReference type="PROSITE" id="PS00868">
    <property type="entry name" value="CYS_MET_METAB_PP"/>
    <property type="match status" value="1"/>
</dbReference>
<dbReference type="Gene3D" id="3.40.640.10">
    <property type="entry name" value="Type I PLP-dependent aspartate aminotransferase-like (Major domain)"/>
    <property type="match status" value="1"/>
</dbReference>
<dbReference type="PANTHER" id="PTHR43797:SF2">
    <property type="entry name" value="HOMOCYSTEINE_CYSTEINE SYNTHASE"/>
    <property type="match status" value="1"/>
</dbReference>
<dbReference type="InterPro" id="IPR054542">
    <property type="entry name" value="Cys_met_metab_PP"/>
</dbReference>
<dbReference type="FunFam" id="3.90.1150.10:FF:000033">
    <property type="entry name" value="Cystathionine gamma-synthase"/>
    <property type="match status" value="1"/>
</dbReference>
<evidence type="ECO:0000256" key="4">
    <source>
        <dbReference type="ARBA" id="ARBA00022679"/>
    </source>
</evidence>